<protein>
    <submittedName>
        <fullName evidence="4">Glycosyl transferase family 2</fullName>
    </submittedName>
</protein>
<accession>A0A1D7TQ54</accession>
<organism evidence="4 5">
    <name type="scientific">Ligilactobacillus salivarius</name>
    <dbReference type="NCBI Taxonomy" id="1624"/>
    <lineage>
        <taxon>Bacteria</taxon>
        <taxon>Bacillati</taxon>
        <taxon>Bacillota</taxon>
        <taxon>Bacilli</taxon>
        <taxon>Lactobacillales</taxon>
        <taxon>Lactobacillaceae</taxon>
        <taxon>Ligilactobacillus</taxon>
    </lineage>
</organism>
<keyword evidence="2 4" id="KW-0808">Transferase</keyword>
<evidence type="ECO:0000256" key="2">
    <source>
        <dbReference type="ARBA" id="ARBA00022679"/>
    </source>
</evidence>
<dbReference type="EMBL" id="CP017107">
    <property type="protein sequence ID" value="AOO73101.1"/>
    <property type="molecule type" value="Genomic_DNA"/>
</dbReference>
<dbReference type="AlphaFoldDB" id="A0A1D7TQ54"/>
<keyword evidence="1" id="KW-0328">Glycosyltransferase</keyword>
<sequence length="298" mass="34470">MVKVSIGMPVYNVAEYLPQCLDSIIDQTFTDFEVIIVDDGSTDGKSFEICQEYVERDKRFRLIHQKNGGRSAARNTALKNMTGEYITWIDSDDWVEPDYLKILVDTQIKTEADLVNVGHKGYRDGNIYVADYGQAFGKYPNYVIPLEAAIHDSFWTSLNLTTVWGSLGTRDLYNGIVFAENIDMEDQGTKFKLYFKANKIVAVPDIPYIYRSRSGSIMNPTAELLEDRIKKTEDMAKGLESLLYYADVTGFDIDFCFREFLGRMEYEAQNNKLNEEDKVRFREYVEGYKQKLRKYWGD</sequence>
<dbReference type="SUPFAM" id="SSF53448">
    <property type="entry name" value="Nucleotide-diphospho-sugar transferases"/>
    <property type="match status" value="1"/>
</dbReference>
<evidence type="ECO:0000313" key="4">
    <source>
        <dbReference type="EMBL" id="AOO73101.1"/>
    </source>
</evidence>
<evidence type="ECO:0000313" key="5">
    <source>
        <dbReference type="Proteomes" id="UP000094723"/>
    </source>
</evidence>
<evidence type="ECO:0000259" key="3">
    <source>
        <dbReference type="Pfam" id="PF00535"/>
    </source>
</evidence>
<gene>
    <name evidence="4" type="ORF">BHF65_02150</name>
</gene>
<dbReference type="InterPro" id="IPR001173">
    <property type="entry name" value="Glyco_trans_2-like"/>
</dbReference>
<dbReference type="Gene3D" id="3.90.550.10">
    <property type="entry name" value="Spore Coat Polysaccharide Biosynthesis Protein SpsA, Chain A"/>
    <property type="match status" value="1"/>
</dbReference>
<feature type="domain" description="Glycosyltransferase 2-like" evidence="3">
    <location>
        <begin position="5"/>
        <end position="125"/>
    </location>
</feature>
<dbReference type="Proteomes" id="UP000094723">
    <property type="component" value="Chromosome"/>
</dbReference>
<dbReference type="CDD" id="cd00761">
    <property type="entry name" value="Glyco_tranf_GTA_type"/>
    <property type="match status" value="1"/>
</dbReference>
<reference evidence="4 5" key="1">
    <citation type="submission" date="2016-09" db="EMBL/GenBank/DDBJ databases">
        <title>Complete Genome Sequence of Lactobacillus salivarius Jin.</title>
        <authorList>
            <person name="Jin N."/>
            <person name="Li C."/>
            <person name="Wang M."/>
            <person name="Ren D."/>
            <person name="Di Y."/>
            <person name="Pan R."/>
            <person name="Du S."/>
            <person name="Lu H."/>
            <person name="Li X."/>
            <person name="Tian M."/>
        </authorList>
    </citation>
    <scope>NUCLEOTIDE SEQUENCE [LARGE SCALE GENOMIC DNA]</scope>
    <source>
        <strain evidence="4 5">CICC 23174</strain>
    </source>
</reference>
<dbReference type="RefSeq" id="WP_069468800.1">
    <property type="nucleotide sequence ID" value="NZ_CP017107.1"/>
</dbReference>
<evidence type="ECO:0000256" key="1">
    <source>
        <dbReference type="ARBA" id="ARBA00022676"/>
    </source>
</evidence>
<dbReference type="GO" id="GO:0016757">
    <property type="term" value="F:glycosyltransferase activity"/>
    <property type="evidence" value="ECO:0007669"/>
    <property type="project" value="UniProtKB-KW"/>
</dbReference>
<dbReference type="InterPro" id="IPR029044">
    <property type="entry name" value="Nucleotide-diphossugar_trans"/>
</dbReference>
<name>A0A1D7TQ54_9LACO</name>
<dbReference type="PANTHER" id="PTHR22916:SF51">
    <property type="entry name" value="GLYCOSYLTRANSFERASE EPSH-RELATED"/>
    <property type="match status" value="1"/>
</dbReference>
<dbReference type="Pfam" id="PF00535">
    <property type="entry name" value="Glycos_transf_2"/>
    <property type="match status" value="1"/>
</dbReference>
<dbReference type="PANTHER" id="PTHR22916">
    <property type="entry name" value="GLYCOSYLTRANSFERASE"/>
    <property type="match status" value="1"/>
</dbReference>
<proteinExistence type="predicted"/>